<dbReference type="OrthoDB" id="5327821at2759"/>
<sequence length="88" mass="9983">MRRSNSEAALQEARSKIVFMIPGRIEEGPSKTGRKLSLMRWTGCTNSSLAIWRQQCAISTRDRIHLPVPILHHEFAGGQDLLRETQPD</sequence>
<proteinExistence type="predicted"/>
<organism evidence="1 2">
    <name type="scientific">Pseudocercospora eumusae</name>
    <dbReference type="NCBI Taxonomy" id="321146"/>
    <lineage>
        <taxon>Eukaryota</taxon>
        <taxon>Fungi</taxon>
        <taxon>Dikarya</taxon>
        <taxon>Ascomycota</taxon>
        <taxon>Pezizomycotina</taxon>
        <taxon>Dothideomycetes</taxon>
        <taxon>Dothideomycetidae</taxon>
        <taxon>Mycosphaerellales</taxon>
        <taxon>Mycosphaerellaceae</taxon>
        <taxon>Pseudocercospora</taxon>
    </lineage>
</organism>
<evidence type="ECO:0000313" key="2">
    <source>
        <dbReference type="Proteomes" id="UP000070133"/>
    </source>
</evidence>
<dbReference type="AlphaFoldDB" id="A0A139H369"/>
<accession>A0A139H369</accession>
<reference evidence="1 2" key="1">
    <citation type="submission" date="2015-07" db="EMBL/GenBank/DDBJ databases">
        <title>Comparative genomics of the Sigatoka disease complex on banana suggests a link between parallel evolutionary changes in Pseudocercospora fijiensis and Pseudocercospora eumusae and increased virulence on the banana host.</title>
        <authorList>
            <person name="Chang T.-C."/>
            <person name="Salvucci A."/>
            <person name="Crous P.W."/>
            <person name="Stergiopoulos I."/>
        </authorList>
    </citation>
    <scope>NUCLEOTIDE SEQUENCE [LARGE SCALE GENOMIC DNA]</scope>
    <source>
        <strain evidence="1 2">CBS 114824</strain>
    </source>
</reference>
<gene>
    <name evidence="1" type="ORF">AC578_6227</name>
</gene>
<keyword evidence="2" id="KW-1185">Reference proteome</keyword>
<evidence type="ECO:0000313" key="1">
    <source>
        <dbReference type="EMBL" id="KXS96903.1"/>
    </source>
</evidence>
<protein>
    <submittedName>
        <fullName evidence="1">Uncharacterized protein</fullName>
    </submittedName>
</protein>
<dbReference type="Proteomes" id="UP000070133">
    <property type="component" value="Unassembled WGS sequence"/>
</dbReference>
<dbReference type="EMBL" id="LFZN01000160">
    <property type="protein sequence ID" value="KXS96903.1"/>
    <property type="molecule type" value="Genomic_DNA"/>
</dbReference>
<name>A0A139H369_9PEZI</name>
<comment type="caution">
    <text evidence="1">The sequence shown here is derived from an EMBL/GenBank/DDBJ whole genome shotgun (WGS) entry which is preliminary data.</text>
</comment>